<gene>
    <name evidence="1" type="ORF">C5167_035355</name>
</gene>
<proteinExistence type="predicted"/>
<dbReference type="AlphaFoldDB" id="A0A4Y7KH35"/>
<reference evidence="1 2" key="1">
    <citation type="journal article" date="2018" name="Science">
        <title>The opium poppy genome and morphinan production.</title>
        <authorList>
            <person name="Guo L."/>
            <person name="Winzer T."/>
            <person name="Yang X."/>
            <person name="Li Y."/>
            <person name="Ning Z."/>
            <person name="He Z."/>
            <person name="Teodor R."/>
            <person name="Lu Y."/>
            <person name="Bowser T.A."/>
            <person name="Graham I.A."/>
            <person name="Ye K."/>
        </authorList>
    </citation>
    <scope>NUCLEOTIDE SEQUENCE [LARGE SCALE GENOMIC DNA]</scope>
    <source>
        <strain evidence="2">cv. HN1</strain>
        <tissue evidence="1">Leaves</tissue>
    </source>
</reference>
<protein>
    <submittedName>
        <fullName evidence="1">Uncharacterized protein</fullName>
    </submittedName>
</protein>
<evidence type="ECO:0000313" key="2">
    <source>
        <dbReference type="Proteomes" id="UP000316621"/>
    </source>
</evidence>
<evidence type="ECO:0000313" key="1">
    <source>
        <dbReference type="EMBL" id="RZC72166.1"/>
    </source>
</evidence>
<dbReference type="EMBL" id="CM010721">
    <property type="protein sequence ID" value="RZC72166.1"/>
    <property type="molecule type" value="Genomic_DNA"/>
</dbReference>
<keyword evidence="2" id="KW-1185">Reference proteome</keyword>
<name>A0A4Y7KH35_PAPSO</name>
<sequence length="137" mass="15026">MSRLIRKAYKSAASGLKYHTMDQRLLKSADNYEARYNKGGCTISSSYSLLIVFTKGELSKVAVDYKGSNRPKTLHEEPILSSMIRGYVLPSAAAATVGVLVAEIAYRKQLKEEYLGKLSSFSIPGAIERELSAESAN</sequence>
<dbReference type="Gramene" id="RZC72166">
    <property type="protein sequence ID" value="RZC72166"/>
    <property type="gene ID" value="C5167_035355"/>
</dbReference>
<accession>A0A4Y7KH35</accession>
<dbReference type="Proteomes" id="UP000316621">
    <property type="component" value="Chromosome 7"/>
</dbReference>
<organism evidence="1 2">
    <name type="scientific">Papaver somniferum</name>
    <name type="common">Opium poppy</name>
    <dbReference type="NCBI Taxonomy" id="3469"/>
    <lineage>
        <taxon>Eukaryota</taxon>
        <taxon>Viridiplantae</taxon>
        <taxon>Streptophyta</taxon>
        <taxon>Embryophyta</taxon>
        <taxon>Tracheophyta</taxon>
        <taxon>Spermatophyta</taxon>
        <taxon>Magnoliopsida</taxon>
        <taxon>Ranunculales</taxon>
        <taxon>Papaveraceae</taxon>
        <taxon>Papaveroideae</taxon>
        <taxon>Papaver</taxon>
    </lineage>
</organism>